<comment type="subunit">
    <text evidence="11">The system is composed of three essential subunits: KdpA, KdpB and KdpC.</text>
</comment>
<keyword evidence="7 11" id="KW-0630">Potassium</keyword>
<dbReference type="PANTHER" id="PTHR30042:SF2">
    <property type="entry name" value="POTASSIUM-TRANSPORTING ATPASE KDPC SUBUNIT"/>
    <property type="match status" value="1"/>
</dbReference>
<evidence type="ECO:0000313" key="12">
    <source>
        <dbReference type="EMBL" id="MDI2090098.1"/>
    </source>
</evidence>
<keyword evidence="1 11" id="KW-0813">Transport</keyword>
<evidence type="ECO:0000256" key="6">
    <source>
        <dbReference type="ARBA" id="ARBA00022840"/>
    </source>
</evidence>
<gene>
    <name evidence="11 12" type="primary">kdpC</name>
    <name evidence="12" type="ORF">QJV27_01665</name>
</gene>
<proteinExistence type="inferred from homology"/>
<evidence type="ECO:0000256" key="8">
    <source>
        <dbReference type="ARBA" id="ARBA00022989"/>
    </source>
</evidence>
<evidence type="ECO:0000313" key="13">
    <source>
        <dbReference type="Proteomes" id="UP001431634"/>
    </source>
</evidence>
<evidence type="ECO:0000256" key="4">
    <source>
        <dbReference type="ARBA" id="ARBA00022692"/>
    </source>
</evidence>
<dbReference type="InterPro" id="IPR003820">
    <property type="entry name" value="KdpC"/>
</dbReference>
<dbReference type="Proteomes" id="UP001431634">
    <property type="component" value="Unassembled WGS sequence"/>
</dbReference>
<evidence type="ECO:0000256" key="11">
    <source>
        <dbReference type="HAMAP-Rule" id="MF_00276"/>
    </source>
</evidence>
<evidence type="ECO:0000256" key="3">
    <source>
        <dbReference type="ARBA" id="ARBA00022538"/>
    </source>
</evidence>
<evidence type="ECO:0000256" key="10">
    <source>
        <dbReference type="ARBA" id="ARBA00023136"/>
    </source>
</evidence>
<keyword evidence="4 11" id="KW-0812">Transmembrane</keyword>
<keyword evidence="10 11" id="KW-0472">Membrane</keyword>
<dbReference type="PIRSF" id="PIRSF001296">
    <property type="entry name" value="K_ATPase_KdpC"/>
    <property type="match status" value="1"/>
</dbReference>
<evidence type="ECO:0000256" key="1">
    <source>
        <dbReference type="ARBA" id="ARBA00022448"/>
    </source>
</evidence>
<dbReference type="NCBIfam" id="TIGR00681">
    <property type="entry name" value="kdpC"/>
    <property type="match status" value="1"/>
</dbReference>
<comment type="subcellular location">
    <subcellularLocation>
        <location evidence="11">Cell membrane</location>
        <topology evidence="11">Single-pass membrane protein</topology>
    </subcellularLocation>
</comment>
<keyword evidence="13" id="KW-1185">Reference proteome</keyword>
<keyword evidence="2 11" id="KW-1003">Cell membrane</keyword>
<evidence type="ECO:0000256" key="2">
    <source>
        <dbReference type="ARBA" id="ARBA00022475"/>
    </source>
</evidence>
<keyword evidence="5 11" id="KW-0547">Nucleotide-binding</keyword>
<dbReference type="RefSeq" id="WP_281447250.1">
    <property type="nucleotide sequence ID" value="NZ_JASBAO010000001.1"/>
</dbReference>
<sequence>MKSLFRPALGLFIILSVITGVLYPLMVTGIAQTIFPNQANGSFIEYKGQKVGSALIGQSFTKLGYFWERPSATSERGYNAMASSGASIAPSNPELLKSAQHYAMILRNADPDHNAYIPIDLVTHSSSGLDPDISIAAALYQVPRIAKARGLTKDAVKAVIDQHSRHRVLTIFGEPVVNVLQLNLALDTLMLAKDNN</sequence>
<comment type="function">
    <text evidence="11">Part of the high-affinity ATP-driven potassium transport (or Kdp) system, which catalyzes the hydrolysis of ATP coupled with the electrogenic transport of potassium into the cytoplasm. This subunit acts as a catalytic chaperone that increases the ATP-binding affinity of the ATP-hydrolyzing subunit KdpB by the formation of a transient KdpB/KdpC/ATP ternary complex.</text>
</comment>
<dbReference type="PANTHER" id="PTHR30042">
    <property type="entry name" value="POTASSIUM-TRANSPORTING ATPASE C CHAIN"/>
    <property type="match status" value="1"/>
</dbReference>
<protein>
    <recommendedName>
        <fullName evidence="11">Potassium-transporting ATPase KdpC subunit</fullName>
    </recommendedName>
    <alternativeName>
        <fullName evidence="11">ATP phosphohydrolase [potassium-transporting] C chain</fullName>
    </alternativeName>
    <alternativeName>
        <fullName evidence="11">Potassium-binding and translocating subunit C</fullName>
    </alternativeName>
    <alternativeName>
        <fullName evidence="11">Potassium-translocating ATPase C chain</fullName>
    </alternativeName>
</protein>
<evidence type="ECO:0000256" key="9">
    <source>
        <dbReference type="ARBA" id="ARBA00023065"/>
    </source>
</evidence>
<name>A0ABT6PZ25_9PROT</name>
<dbReference type="NCBIfam" id="NF001454">
    <property type="entry name" value="PRK00315.1"/>
    <property type="match status" value="1"/>
</dbReference>
<keyword evidence="8 11" id="KW-1133">Transmembrane helix</keyword>
<keyword evidence="9 11" id="KW-0406">Ion transport</keyword>
<evidence type="ECO:0000256" key="7">
    <source>
        <dbReference type="ARBA" id="ARBA00022958"/>
    </source>
</evidence>
<keyword evidence="6 11" id="KW-0067">ATP-binding</keyword>
<accession>A0ABT6PZ25</accession>
<comment type="caution">
    <text evidence="12">The sequence shown here is derived from an EMBL/GenBank/DDBJ whole genome shotgun (WGS) entry which is preliminary data.</text>
</comment>
<keyword evidence="3 11" id="KW-0633">Potassium transport</keyword>
<reference evidence="12" key="1">
    <citation type="submission" date="2023-05" db="EMBL/GenBank/DDBJ databases">
        <title>Whole genome sequence of Commensalibacter sp.</title>
        <authorList>
            <person name="Charoenyingcharoen P."/>
            <person name="Yukphan P."/>
        </authorList>
    </citation>
    <scope>NUCLEOTIDE SEQUENCE</scope>
    <source>
        <strain evidence="12">TBRC 16381</strain>
    </source>
</reference>
<evidence type="ECO:0000256" key="5">
    <source>
        <dbReference type="ARBA" id="ARBA00022741"/>
    </source>
</evidence>
<dbReference type="Pfam" id="PF02669">
    <property type="entry name" value="KdpC"/>
    <property type="match status" value="1"/>
</dbReference>
<dbReference type="EMBL" id="JASBAO010000001">
    <property type="protein sequence ID" value="MDI2090098.1"/>
    <property type="molecule type" value="Genomic_DNA"/>
</dbReference>
<comment type="similarity">
    <text evidence="11">Belongs to the KdpC family.</text>
</comment>
<organism evidence="12 13">
    <name type="scientific">Commensalibacter oyaizuii</name>
    <dbReference type="NCBI Taxonomy" id="3043873"/>
    <lineage>
        <taxon>Bacteria</taxon>
        <taxon>Pseudomonadati</taxon>
        <taxon>Pseudomonadota</taxon>
        <taxon>Alphaproteobacteria</taxon>
        <taxon>Acetobacterales</taxon>
        <taxon>Acetobacteraceae</taxon>
    </lineage>
</organism>
<dbReference type="HAMAP" id="MF_00276">
    <property type="entry name" value="KdpC"/>
    <property type="match status" value="1"/>
</dbReference>